<dbReference type="SMART" id="SM00530">
    <property type="entry name" value="HTH_XRE"/>
    <property type="match status" value="1"/>
</dbReference>
<evidence type="ECO:0000259" key="2">
    <source>
        <dbReference type="PROSITE" id="PS50943"/>
    </source>
</evidence>
<sequence length="65" mass="7486">MNRIRTLREASSMSQKELASAIGVPQSLVSYWEREKRTPSVVNAQKLADFFRVEIKDIFVEKTAQ</sequence>
<dbReference type="PROSITE" id="PS50943">
    <property type="entry name" value="HTH_CROC1"/>
    <property type="match status" value="1"/>
</dbReference>
<accession>A0A8S5M4V6</accession>
<evidence type="ECO:0000256" key="1">
    <source>
        <dbReference type="ARBA" id="ARBA00023125"/>
    </source>
</evidence>
<dbReference type="CDD" id="cd00093">
    <property type="entry name" value="HTH_XRE"/>
    <property type="match status" value="1"/>
</dbReference>
<proteinExistence type="predicted"/>
<dbReference type="Gene3D" id="1.10.260.40">
    <property type="entry name" value="lambda repressor-like DNA-binding domains"/>
    <property type="match status" value="1"/>
</dbReference>
<dbReference type="GO" id="GO:0003677">
    <property type="term" value="F:DNA binding"/>
    <property type="evidence" value="ECO:0007669"/>
    <property type="project" value="UniProtKB-KW"/>
</dbReference>
<dbReference type="EMBL" id="BK014818">
    <property type="protein sequence ID" value="DAD77135.1"/>
    <property type="molecule type" value="Genomic_DNA"/>
</dbReference>
<dbReference type="PANTHER" id="PTHR46558">
    <property type="entry name" value="TRACRIPTIONAL REGULATORY PROTEIN-RELATED-RELATED"/>
    <property type="match status" value="1"/>
</dbReference>
<dbReference type="SUPFAM" id="SSF47413">
    <property type="entry name" value="lambda repressor-like DNA-binding domains"/>
    <property type="match status" value="1"/>
</dbReference>
<feature type="domain" description="HTH cro/C1-type" evidence="2">
    <location>
        <begin position="4"/>
        <end position="58"/>
    </location>
</feature>
<evidence type="ECO:0000313" key="3">
    <source>
        <dbReference type="EMBL" id="DAD77135.1"/>
    </source>
</evidence>
<name>A0A8S5M4V6_9CAUD</name>
<dbReference type="InterPro" id="IPR001387">
    <property type="entry name" value="Cro/C1-type_HTH"/>
</dbReference>
<keyword evidence="1" id="KW-0238">DNA-binding</keyword>
<reference evidence="3" key="1">
    <citation type="journal article" date="2021" name="Proc. Natl. Acad. Sci. U.S.A.">
        <title>A Catalog of Tens of Thousands of Viruses from Human Metagenomes Reveals Hidden Associations with Chronic Diseases.</title>
        <authorList>
            <person name="Tisza M.J."/>
            <person name="Buck C.B."/>
        </authorList>
    </citation>
    <scope>NUCLEOTIDE SEQUENCE</scope>
    <source>
        <strain evidence="3">CtMYd37</strain>
    </source>
</reference>
<protein>
    <submittedName>
        <fullName evidence="3">Helix-turn-helix domain protein</fullName>
    </submittedName>
</protein>
<dbReference type="PANTHER" id="PTHR46558:SF11">
    <property type="entry name" value="HTH-TYPE TRANSCRIPTIONAL REGULATOR XRE"/>
    <property type="match status" value="1"/>
</dbReference>
<dbReference type="Pfam" id="PF01381">
    <property type="entry name" value="HTH_3"/>
    <property type="match status" value="1"/>
</dbReference>
<dbReference type="InterPro" id="IPR010982">
    <property type="entry name" value="Lambda_DNA-bd_dom_sf"/>
</dbReference>
<organism evidence="3">
    <name type="scientific">Siphoviridae sp. ctMYd37</name>
    <dbReference type="NCBI Taxonomy" id="2826260"/>
    <lineage>
        <taxon>Viruses</taxon>
        <taxon>Duplodnaviria</taxon>
        <taxon>Heunggongvirae</taxon>
        <taxon>Uroviricota</taxon>
        <taxon>Caudoviricetes</taxon>
    </lineage>
</organism>